<dbReference type="EMBL" id="LCPZ01000004">
    <property type="protein sequence ID" value="KKW09299.1"/>
    <property type="molecule type" value="Genomic_DNA"/>
</dbReference>
<keyword evidence="4 5" id="KW-0460">Magnesium</keyword>
<reference evidence="6 7" key="1">
    <citation type="journal article" date="2015" name="Nature">
        <title>rRNA introns, odd ribosomes, and small enigmatic genomes across a large radiation of phyla.</title>
        <authorList>
            <person name="Brown C.T."/>
            <person name="Hug L.A."/>
            <person name="Thomas B.C."/>
            <person name="Sharon I."/>
            <person name="Castelle C.J."/>
            <person name="Singh A."/>
            <person name="Wilkins M.J."/>
            <person name="Williams K.H."/>
            <person name="Banfield J.F."/>
        </authorList>
    </citation>
    <scope>NUCLEOTIDE SEQUENCE [LARGE SCALE GENOMIC DNA]</scope>
</reference>
<feature type="binding site" evidence="5">
    <location>
        <position position="64"/>
    </location>
    <ligand>
        <name>Mg(2+)</name>
        <dbReference type="ChEBI" id="CHEBI:18420"/>
        <label>1</label>
        <note>catalytic</note>
    </ligand>
</feature>
<evidence type="ECO:0000256" key="1">
    <source>
        <dbReference type="ARBA" id="ARBA00001946"/>
    </source>
</evidence>
<dbReference type="GO" id="GO:0007165">
    <property type="term" value="P:signal transduction"/>
    <property type="evidence" value="ECO:0007669"/>
    <property type="project" value="TreeGrafter"/>
</dbReference>
<evidence type="ECO:0000313" key="6">
    <source>
        <dbReference type="EMBL" id="KKW09299.1"/>
    </source>
</evidence>
<dbReference type="GO" id="GO:0008934">
    <property type="term" value="F:inositol monophosphate 1-phosphatase activity"/>
    <property type="evidence" value="ECO:0007669"/>
    <property type="project" value="TreeGrafter"/>
</dbReference>
<dbReference type="AlphaFoldDB" id="A0A0G1YSE4"/>
<feature type="binding site" evidence="5">
    <location>
        <position position="83"/>
    </location>
    <ligand>
        <name>Mg(2+)</name>
        <dbReference type="ChEBI" id="CHEBI:18420"/>
        <label>1</label>
        <note>catalytic</note>
    </ligand>
</feature>
<feature type="binding site" evidence="5">
    <location>
        <position position="209"/>
    </location>
    <ligand>
        <name>Mg(2+)</name>
        <dbReference type="ChEBI" id="CHEBI:18420"/>
        <label>1</label>
        <note>catalytic</note>
    </ligand>
</feature>
<comment type="caution">
    <text evidence="6">The sequence shown here is derived from an EMBL/GenBank/DDBJ whole genome shotgun (WGS) entry which is preliminary data.</text>
</comment>
<proteinExistence type="predicted"/>
<gene>
    <name evidence="6" type="ORF">UY44_C0004G0014</name>
</gene>
<evidence type="ECO:0000313" key="7">
    <source>
        <dbReference type="Proteomes" id="UP000033965"/>
    </source>
</evidence>
<accession>A0A0G1YSE4</accession>
<dbReference type="SUPFAM" id="SSF56655">
    <property type="entry name" value="Carbohydrate phosphatase"/>
    <property type="match status" value="1"/>
</dbReference>
<feature type="binding site" evidence="5">
    <location>
        <position position="81"/>
    </location>
    <ligand>
        <name>Mg(2+)</name>
        <dbReference type="ChEBI" id="CHEBI:18420"/>
        <label>1</label>
        <note>catalytic</note>
    </ligand>
</feature>
<feature type="binding site" evidence="5">
    <location>
        <position position="84"/>
    </location>
    <ligand>
        <name>Mg(2+)</name>
        <dbReference type="ChEBI" id="CHEBI:18420"/>
        <label>1</label>
        <note>catalytic</note>
    </ligand>
</feature>
<dbReference type="InterPro" id="IPR000760">
    <property type="entry name" value="Inositol_monophosphatase-like"/>
</dbReference>
<dbReference type="FunFam" id="3.30.540.10:FF:000003">
    <property type="entry name" value="Inositol-1-monophosphatase"/>
    <property type="match status" value="1"/>
</dbReference>
<evidence type="ECO:0000256" key="4">
    <source>
        <dbReference type="ARBA" id="ARBA00022842"/>
    </source>
</evidence>
<dbReference type="Proteomes" id="UP000033965">
    <property type="component" value="Unassembled WGS sequence"/>
</dbReference>
<protein>
    <submittedName>
        <fullName evidence="6">Inositol-1(Or 4)-monophosphatase</fullName>
    </submittedName>
</protein>
<evidence type="ECO:0000256" key="3">
    <source>
        <dbReference type="ARBA" id="ARBA00022801"/>
    </source>
</evidence>
<dbReference type="Pfam" id="PF00459">
    <property type="entry name" value="Inositol_P"/>
    <property type="match status" value="1"/>
</dbReference>
<evidence type="ECO:0000256" key="2">
    <source>
        <dbReference type="ARBA" id="ARBA00022723"/>
    </source>
</evidence>
<keyword evidence="3" id="KW-0378">Hydrolase</keyword>
<organism evidence="6 7">
    <name type="scientific">Candidatus Kaiserbacteria bacterium GW2011_GWA2_49_19</name>
    <dbReference type="NCBI Taxonomy" id="1618669"/>
    <lineage>
        <taxon>Bacteria</taxon>
        <taxon>Candidatus Kaiseribacteriota</taxon>
    </lineage>
</organism>
<name>A0A0G1YSE4_9BACT</name>
<comment type="cofactor">
    <cofactor evidence="1 5">
        <name>Mg(2+)</name>
        <dbReference type="ChEBI" id="CHEBI:18420"/>
    </cofactor>
</comment>
<keyword evidence="2 5" id="KW-0479">Metal-binding</keyword>
<dbReference type="PROSITE" id="PS00629">
    <property type="entry name" value="IMP_1"/>
    <property type="match status" value="1"/>
</dbReference>
<dbReference type="Gene3D" id="3.40.190.80">
    <property type="match status" value="1"/>
</dbReference>
<sequence length="255" mass="27770">MIEQFLKDTIREAGAMANGYFTKGVSARTKKHLGDLITEADEAVNVFLIEKIREIFPDHGIHSEEQKDDVNPGALTEWIIDPIDGTRNFANGIPFWCVMVGVYVGGEAAQAAIYNPVADELFFASRGHGASLNGLPIKVNGVDSFDHGYGIAVRADMATDKEAEFKRLLGRLNNNTSVWMHNLGSMLASCYVASGGIDFFAENAGFDHDYAAATLICAEAGAKVTDADGNPWRRGRRDLVIANPKLHAKVLELLE</sequence>
<dbReference type="PANTHER" id="PTHR20854">
    <property type="entry name" value="INOSITOL MONOPHOSPHATASE"/>
    <property type="match status" value="1"/>
</dbReference>
<evidence type="ECO:0000256" key="5">
    <source>
        <dbReference type="PIRSR" id="PIRSR600760-2"/>
    </source>
</evidence>
<dbReference type="PRINTS" id="PR00377">
    <property type="entry name" value="IMPHPHTASES"/>
</dbReference>
<dbReference type="PANTHER" id="PTHR20854:SF4">
    <property type="entry name" value="INOSITOL-1-MONOPHOSPHATASE-RELATED"/>
    <property type="match status" value="1"/>
</dbReference>
<dbReference type="GO" id="GO:0006020">
    <property type="term" value="P:inositol metabolic process"/>
    <property type="evidence" value="ECO:0007669"/>
    <property type="project" value="TreeGrafter"/>
</dbReference>
<dbReference type="Gene3D" id="3.30.540.10">
    <property type="entry name" value="Fructose-1,6-Bisphosphatase, subunit A, domain 1"/>
    <property type="match status" value="1"/>
</dbReference>
<dbReference type="GO" id="GO:0046872">
    <property type="term" value="F:metal ion binding"/>
    <property type="evidence" value="ECO:0007669"/>
    <property type="project" value="UniProtKB-KW"/>
</dbReference>
<dbReference type="InterPro" id="IPR020583">
    <property type="entry name" value="Inositol_monoP_metal-BS"/>
</dbReference>